<keyword evidence="4 5" id="KW-0479">Metal-binding</keyword>
<feature type="non-terminal residue" evidence="7">
    <location>
        <position position="88"/>
    </location>
</feature>
<accession>A0A7T8JT81</accession>
<dbReference type="InterPro" id="IPR039399">
    <property type="entry name" value="Deltex_C_sf"/>
</dbReference>
<comment type="subcellular location">
    <subcellularLocation>
        <location evidence="5">Cytoplasm</location>
    </subcellularLocation>
</comment>
<dbReference type="GO" id="GO:0016567">
    <property type="term" value="P:protein ubiquitination"/>
    <property type="evidence" value="ECO:0007669"/>
    <property type="project" value="UniProtKB-UniRule"/>
</dbReference>
<dbReference type="InterPro" id="IPR039398">
    <property type="entry name" value="Deltex_fam"/>
</dbReference>
<dbReference type="Pfam" id="PF18102">
    <property type="entry name" value="DTC"/>
    <property type="match status" value="1"/>
</dbReference>
<dbReference type="OrthoDB" id="2449614at2759"/>
<evidence type="ECO:0000313" key="8">
    <source>
        <dbReference type="Proteomes" id="UP000595437"/>
    </source>
</evidence>
<feature type="domain" description="Deltex C-terminal" evidence="6">
    <location>
        <begin position="2"/>
        <end position="72"/>
    </location>
</feature>
<dbReference type="EC" id="2.3.2.27" evidence="5"/>
<evidence type="ECO:0000256" key="2">
    <source>
        <dbReference type="ARBA" id="ARBA00004906"/>
    </source>
</evidence>
<dbReference type="GO" id="GO:0061630">
    <property type="term" value="F:ubiquitin protein ligase activity"/>
    <property type="evidence" value="ECO:0007669"/>
    <property type="project" value="UniProtKB-UniRule"/>
</dbReference>
<name>A0A7T8JT81_CALRO</name>
<evidence type="ECO:0000259" key="6">
    <source>
        <dbReference type="Pfam" id="PF18102"/>
    </source>
</evidence>
<proteinExistence type="inferred from homology"/>
<keyword evidence="5" id="KW-0963">Cytoplasm</keyword>
<dbReference type="AlphaFoldDB" id="A0A7T8JT81"/>
<keyword evidence="8" id="KW-1185">Reference proteome</keyword>
<dbReference type="GO" id="GO:0007219">
    <property type="term" value="P:Notch signaling pathway"/>
    <property type="evidence" value="ECO:0007669"/>
    <property type="project" value="InterPro"/>
</dbReference>
<comment type="pathway">
    <text evidence="2 5">Protein modification; protein ubiquitination.</text>
</comment>
<dbReference type="InterPro" id="IPR039396">
    <property type="entry name" value="Deltex_C"/>
</dbReference>
<evidence type="ECO:0000256" key="1">
    <source>
        <dbReference type="ARBA" id="ARBA00000900"/>
    </source>
</evidence>
<keyword evidence="5" id="KW-0863">Zinc-finger</keyword>
<dbReference type="Gene3D" id="3.30.390.130">
    <property type="match status" value="1"/>
</dbReference>
<protein>
    <recommendedName>
        <fullName evidence="5">E3 ubiquitin-protein ligase</fullName>
        <ecNumber evidence="5">2.3.2.27</ecNumber>
    </recommendedName>
</protein>
<evidence type="ECO:0000256" key="5">
    <source>
        <dbReference type="RuleBase" id="RU367105"/>
    </source>
</evidence>
<keyword evidence="5" id="KW-0862">Zinc</keyword>
<feature type="non-terminal residue" evidence="7">
    <location>
        <position position="1"/>
    </location>
</feature>
<dbReference type="EMBL" id="CP045910">
    <property type="protein sequence ID" value="QQP31379.1"/>
    <property type="molecule type" value="Genomic_DNA"/>
</dbReference>
<reference evidence="8" key="1">
    <citation type="submission" date="2021-01" db="EMBL/GenBank/DDBJ databases">
        <title>Caligus Genome Assembly.</title>
        <authorList>
            <person name="Gallardo-Escarate C."/>
        </authorList>
    </citation>
    <scope>NUCLEOTIDE SEQUENCE [LARGE SCALE GENOMIC DNA]</scope>
</reference>
<dbReference type="GO" id="GO:0008270">
    <property type="term" value="F:zinc ion binding"/>
    <property type="evidence" value="ECO:0007669"/>
    <property type="project" value="UniProtKB-KW"/>
</dbReference>
<dbReference type="Proteomes" id="UP000595437">
    <property type="component" value="Chromosome 21"/>
</dbReference>
<dbReference type="PANTHER" id="PTHR12622">
    <property type="entry name" value="DELTEX-RELATED"/>
    <property type="match status" value="1"/>
</dbReference>
<organism evidence="7 8">
    <name type="scientific">Caligus rogercresseyi</name>
    <name type="common">Sea louse</name>
    <dbReference type="NCBI Taxonomy" id="217165"/>
    <lineage>
        <taxon>Eukaryota</taxon>
        <taxon>Metazoa</taxon>
        <taxon>Ecdysozoa</taxon>
        <taxon>Arthropoda</taxon>
        <taxon>Crustacea</taxon>
        <taxon>Multicrustacea</taxon>
        <taxon>Hexanauplia</taxon>
        <taxon>Copepoda</taxon>
        <taxon>Siphonostomatoida</taxon>
        <taxon>Caligidae</taxon>
        <taxon>Caligus</taxon>
    </lineage>
</organism>
<comment type="similarity">
    <text evidence="5">Belongs to the Deltex family.</text>
</comment>
<comment type="catalytic activity">
    <reaction evidence="1 5">
        <text>S-ubiquitinyl-[E2 ubiquitin-conjugating enzyme]-L-cysteine + [acceptor protein]-L-lysine = [E2 ubiquitin-conjugating enzyme]-L-cysteine + N(6)-ubiquitinyl-[acceptor protein]-L-lysine.</text>
        <dbReference type="EC" id="2.3.2.27"/>
    </reaction>
</comment>
<evidence type="ECO:0000256" key="4">
    <source>
        <dbReference type="ARBA" id="ARBA00022723"/>
    </source>
</evidence>
<keyword evidence="3 5" id="KW-0808">Transferase</keyword>
<dbReference type="GO" id="GO:0005737">
    <property type="term" value="C:cytoplasm"/>
    <property type="evidence" value="ECO:0007669"/>
    <property type="project" value="UniProtKB-SubCell"/>
</dbReference>
<evidence type="ECO:0000256" key="3">
    <source>
        <dbReference type="ARBA" id="ARBA00022679"/>
    </source>
</evidence>
<sequence>GHPRPGQPYFAIGFPRTAFLPDTGKVEGSFVLQTAFERRLTFTITGGQSDVITWEISHKTEFGPAEGINAYPMIITGECAIGTGSFGV</sequence>
<evidence type="ECO:0000313" key="7">
    <source>
        <dbReference type="EMBL" id="QQP31379.1"/>
    </source>
</evidence>
<gene>
    <name evidence="7" type="ORF">FKW44_024962</name>
</gene>